<comment type="caution">
    <text evidence="1">The sequence shown here is derived from an EMBL/GenBank/DDBJ whole genome shotgun (WGS) entry which is preliminary data.</text>
</comment>
<dbReference type="AlphaFoldDB" id="A0A5M8QRM1"/>
<dbReference type="Proteomes" id="UP000323994">
    <property type="component" value="Unassembled WGS sequence"/>
</dbReference>
<gene>
    <name evidence="1" type="ORF">FEM33_18040</name>
</gene>
<name>A0A5M8QRM1_9BACT</name>
<evidence type="ECO:0000313" key="1">
    <source>
        <dbReference type="EMBL" id="KAA6438729.1"/>
    </source>
</evidence>
<dbReference type="EMBL" id="VBSN01000049">
    <property type="protein sequence ID" value="KAA6438729.1"/>
    <property type="molecule type" value="Genomic_DNA"/>
</dbReference>
<protein>
    <submittedName>
        <fullName evidence="1">Uncharacterized protein</fullName>
    </submittedName>
</protein>
<sequence>MIIYGHSCSNTDRTLLNTLFEHPNCISIQPFLRKPESASIYTNIYRCFKDKALMRKRVVDATNTIRGF</sequence>
<organism evidence="1 2">
    <name type="scientific">Dyadobacter flavalbus</name>
    <dbReference type="NCBI Taxonomy" id="2579942"/>
    <lineage>
        <taxon>Bacteria</taxon>
        <taxon>Pseudomonadati</taxon>
        <taxon>Bacteroidota</taxon>
        <taxon>Cytophagia</taxon>
        <taxon>Cytophagales</taxon>
        <taxon>Spirosomataceae</taxon>
        <taxon>Dyadobacter</taxon>
    </lineage>
</organism>
<evidence type="ECO:0000313" key="2">
    <source>
        <dbReference type="Proteomes" id="UP000323994"/>
    </source>
</evidence>
<accession>A0A5M8QRM1</accession>
<proteinExistence type="predicted"/>
<reference evidence="1 2" key="1">
    <citation type="submission" date="2019-05" db="EMBL/GenBank/DDBJ databases">
        <authorList>
            <person name="Qu J.-H."/>
        </authorList>
    </citation>
    <scope>NUCLEOTIDE SEQUENCE [LARGE SCALE GENOMIC DNA]</scope>
    <source>
        <strain evidence="1 2">NS28</strain>
    </source>
</reference>
<dbReference type="OrthoDB" id="5903604at2"/>
<keyword evidence="2" id="KW-1185">Reference proteome</keyword>